<proteinExistence type="inferred from homology"/>
<protein>
    <submittedName>
        <fullName evidence="6">Transcription initiation factor TFIID subunit 9</fullName>
    </submittedName>
</protein>
<dbReference type="AlphaFoldDB" id="A0A2H8TV77"/>
<keyword evidence="4" id="KW-0804">Transcription</keyword>
<evidence type="ECO:0000256" key="3">
    <source>
        <dbReference type="ARBA" id="ARBA00023015"/>
    </source>
</evidence>
<dbReference type="GO" id="GO:0016251">
    <property type="term" value="F:RNA polymerase II general transcription initiation factor activity"/>
    <property type="evidence" value="ECO:0007669"/>
    <property type="project" value="TreeGrafter"/>
</dbReference>
<dbReference type="GO" id="GO:0003713">
    <property type="term" value="F:transcription coactivator activity"/>
    <property type="evidence" value="ECO:0007669"/>
    <property type="project" value="TreeGrafter"/>
</dbReference>
<dbReference type="GO" id="GO:0005669">
    <property type="term" value="C:transcription factor TFIID complex"/>
    <property type="evidence" value="ECO:0007669"/>
    <property type="project" value="TreeGrafter"/>
</dbReference>
<keyword evidence="5" id="KW-0539">Nucleus</keyword>
<dbReference type="CDD" id="cd07979">
    <property type="entry name" value="HFD_TAF9"/>
    <property type="match status" value="1"/>
</dbReference>
<dbReference type="InterPro" id="IPR051431">
    <property type="entry name" value="TFIID_subunit_9"/>
</dbReference>
<dbReference type="PANTHER" id="PTHR48068">
    <property type="entry name" value="TAF9 RNA POLYMERASE II, TATA BOX-BINDING PROTEIN (TBP)-ASSOCIATED FACTOR"/>
    <property type="match status" value="1"/>
</dbReference>
<reference evidence="6" key="1">
    <citation type="submission" date="2017-10" db="EMBL/GenBank/DDBJ databases">
        <title>Transcriptome Assembly of Sugarcane Aphid Adults.</title>
        <authorList>
            <person name="Scully E.D."/>
            <person name="Palmer N.A."/>
            <person name="Geib S.M."/>
            <person name="Sarath G."/>
            <person name="Sattler S.E."/>
        </authorList>
    </citation>
    <scope>NUCLEOTIDE SEQUENCE</scope>
    <source>
        <tissue evidence="6">Whole body</tissue>
    </source>
</reference>
<sequence>MSSSQGNSMPKDSQIIISIMNDLGIREYEQQVLNHLLEFNYRYTSLILEDAKACSTFANKDEVDVDDVKMAIQLAQDNVFNKLPSRDEIIKAGNELNKTPLPAIKPASGLRIPRDGSNFIQANYRLRTDLNTGKNVMTKSTKITAAEMLNATRQTEDINNTKTTAQPDLIMDDLTDIDIDEIIGSQQDNQDIDNDFNLDSLLCDPNSLFF</sequence>
<dbReference type="GO" id="GO:0003743">
    <property type="term" value="F:translation initiation factor activity"/>
    <property type="evidence" value="ECO:0007669"/>
    <property type="project" value="UniProtKB-KW"/>
</dbReference>
<evidence type="ECO:0000256" key="4">
    <source>
        <dbReference type="ARBA" id="ARBA00023163"/>
    </source>
</evidence>
<dbReference type="InterPro" id="IPR009072">
    <property type="entry name" value="Histone-fold"/>
</dbReference>
<dbReference type="Pfam" id="PF02291">
    <property type="entry name" value="TFIID-31kDa"/>
    <property type="match status" value="1"/>
</dbReference>
<evidence type="ECO:0000256" key="5">
    <source>
        <dbReference type="ARBA" id="ARBA00023242"/>
    </source>
</evidence>
<gene>
    <name evidence="6" type="primary">Taf9_3</name>
</gene>
<comment type="similarity">
    <text evidence="2">Belongs to the TAF9 family.</text>
</comment>
<evidence type="ECO:0000256" key="1">
    <source>
        <dbReference type="ARBA" id="ARBA00004123"/>
    </source>
</evidence>
<comment type="subcellular location">
    <subcellularLocation>
        <location evidence="1">Nucleus</location>
    </subcellularLocation>
</comment>
<organism evidence="6">
    <name type="scientific">Melanaphis sacchari</name>
    <dbReference type="NCBI Taxonomy" id="742174"/>
    <lineage>
        <taxon>Eukaryota</taxon>
        <taxon>Metazoa</taxon>
        <taxon>Ecdysozoa</taxon>
        <taxon>Arthropoda</taxon>
        <taxon>Hexapoda</taxon>
        <taxon>Insecta</taxon>
        <taxon>Pterygota</taxon>
        <taxon>Neoptera</taxon>
        <taxon>Paraneoptera</taxon>
        <taxon>Hemiptera</taxon>
        <taxon>Sternorrhyncha</taxon>
        <taxon>Aphidomorpha</taxon>
        <taxon>Aphidoidea</taxon>
        <taxon>Aphididae</taxon>
        <taxon>Aphidini</taxon>
        <taxon>Melanaphis</taxon>
    </lineage>
</organism>
<dbReference type="Gene3D" id="1.10.20.10">
    <property type="entry name" value="Histone, subunit A"/>
    <property type="match status" value="1"/>
</dbReference>
<keyword evidence="6" id="KW-0396">Initiation factor</keyword>
<dbReference type="GO" id="GO:0046982">
    <property type="term" value="F:protein heterodimerization activity"/>
    <property type="evidence" value="ECO:0007669"/>
    <property type="project" value="InterPro"/>
</dbReference>
<dbReference type="OrthoDB" id="341924at2759"/>
<evidence type="ECO:0000256" key="2">
    <source>
        <dbReference type="ARBA" id="ARBA00007646"/>
    </source>
</evidence>
<evidence type="ECO:0000313" key="6">
    <source>
        <dbReference type="EMBL" id="MBW17840.1"/>
    </source>
</evidence>
<dbReference type="GO" id="GO:0000124">
    <property type="term" value="C:SAGA complex"/>
    <property type="evidence" value="ECO:0007669"/>
    <property type="project" value="TreeGrafter"/>
</dbReference>
<name>A0A2H8TV77_9HEMI</name>
<dbReference type="GO" id="GO:0051123">
    <property type="term" value="P:RNA polymerase II preinitiation complex assembly"/>
    <property type="evidence" value="ECO:0007669"/>
    <property type="project" value="TreeGrafter"/>
</dbReference>
<dbReference type="SUPFAM" id="SSF47113">
    <property type="entry name" value="Histone-fold"/>
    <property type="match status" value="1"/>
</dbReference>
<dbReference type="InterPro" id="IPR003162">
    <property type="entry name" value="TFIID-31"/>
</dbReference>
<keyword evidence="3" id="KW-0805">Transcription regulation</keyword>
<dbReference type="PANTHER" id="PTHR48068:SF4">
    <property type="entry name" value="TATA-BOX BINDING PROTEIN ASSOCIATED FACTOR 9"/>
    <property type="match status" value="1"/>
</dbReference>
<keyword evidence="6" id="KW-0648">Protein biosynthesis</keyword>
<dbReference type="EMBL" id="GFXV01006035">
    <property type="protein sequence ID" value="MBW17840.1"/>
    <property type="molecule type" value="Transcribed_RNA"/>
</dbReference>
<accession>A0A2H8TV77</accession>